<dbReference type="eggNOG" id="COG1262">
    <property type="taxonomic scope" value="Bacteria"/>
</dbReference>
<dbReference type="KEGG" id="hau:Haur_1702"/>
<feature type="region of interest" description="Disordered" evidence="1">
    <location>
        <begin position="454"/>
        <end position="476"/>
    </location>
</feature>
<dbReference type="BioCyc" id="HAUR316274:GHYA-1729-MONOMER"/>
<feature type="compositionally biased region" description="Polar residues" evidence="1">
    <location>
        <begin position="454"/>
        <end position="463"/>
    </location>
</feature>
<evidence type="ECO:0000259" key="2">
    <source>
        <dbReference type="Pfam" id="PF03781"/>
    </source>
</evidence>
<name>A9B6N6_HERA2</name>
<protein>
    <recommendedName>
        <fullName evidence="2">Sulfatase-modifying factor enzyme-like domain-containing protein</fullName>
    </recommendedName>
</protein>
<dbReference type="FunCoup" id="A9B6N6">
    <property type="interactions" value="46"/>
</dbReference>
<evidence type="ECO:0000313" key="4">
    <source>
        <dbReference type="Proteomes" id="UP000000787"/>
    </source>
</evidence>
<proteinExistence type="predicted"/>
<dbReference type="InterPro" id="IPR051043">
    <property type="entry name" value="Sulfatase_Mod_Factor_Kinase"/>
</dbReference>
<dbReference type="Proteomes" id="UP000000787">
    <property type="component" value="Chromosome"/>
</dbReference>
<keyword evidence="4" id="KW-1185">Reference proteome</keyword>
<dbReference type="InterPro" id="IPR016187">
    <property type="entry name" value="CTDL_fold"/>
</dbReference>
<gene>
    <name evidence="3" type="ordered locus">Haur_1702</name>
</gene>
<feature type="domain" description="Sulfatase-modifying factor enzyme-like" evidence="2">
    <location>
        <begin position="224"/>
        <end position="506"/>
    </location>
</feature>
<dbReference type="InParanoid" id="A9B6N6"/>
<dbReference type="SUPFAM" id="SSF56436">
    <property type="entry name" value="C-type lectin-like"/>
    <property type="match status" value="1"/>
</dbReference>
<evidence type="ECO:0000313" key="3">
    <source>
        <dbReference type="EMBL" id="ABX04345.1"/>
    </source>
</evidence>
<dbReference type="InterPro" id="IPR005532">
    <property type="entry name" value="SUMF_dom"/>
</dbReference>
<dbReference type="Gene3D" id="3.90.1580.10">
    <property type="entry name" value="paralog of FGE (formylglycine-generating enzyme)"/>
    <property type="match status" value="1"/>
</dbReference>
<dbReference type="Pfam" id="PF03781">
    <property type="entry name" value="FGE-sulfatase"/>
    <property type="match status" value="1"/>
</dbReference>
<dbReference type="STRING" id="316274.Haur_1702"/>
<reference evidence="3 4" key="1">
    <citation type="journal article" date="2011" name="Stand. Genomic Sci.">
        <title>Complete genome sequence of the filamentous gliding predatory bacterium Herpetosiphon aurantiacus type strain (114-95(T)).</title>
        <authorList>
            <person name="Kiss H."/>
            <person name="Nett M."/>
            <person name="Domin N."/>
            <person name="Martin K."/>
            <person name="Maresca J.A."/>
            <person name="Copeland A."/>
            <person name="Lapidus A."/>
            <person name="Lucas S."/>
            <person name="Berry K.W."/>
            <person name="Glavina Del Rio T."/>
            <person name="Dalin E."/>
            <person name="Tice H."/>
            <person name="Pitluck S."/>
            <person name="Richardson P."/>
            <person name="Bruce D."/>
            <person name="Goodwin L."/>
            <person name="Han C."/>
            <person name="Detter J.C."/>
            <person name="Schmutz J."/>
            <person name="Brettin T."/>
            <person name="Land M."/>
            <person name="Hauser L."/>
            <person name="Kyrpides N.C."/>
            <person name="Ivanova N."/>
            <person name="Goker M."/>
            <person name="Woyke T."/>
            <person name="Klenk H.P."/>
            <person name="Bryant D.A."/>
        </authorList>
    </citation>
    <scope>NUCLEOTIDE SEQUENCE [LARGE SCALE GENOMIC DNA]</scope>
    <source>
        <strain evidence="4">ATCC 23779 / DSM 785 / 114-95</strain>
    </source>
</reference>
<dbReference type="GO" id="GO:0120147">
    <property type="term" value="F:formylglycine-generating oxidase activity"/>
    <property type="evidence" value="ECO:0007669"/>
    <property type="project" value="TreeGrafter"/>
</dbReference>
<dbReference type="HOGENOM" id="CLU_533982_0_0_0"/>
<dbReference type="AlphaFoldDB" id="A9B6N6"/>
<dbReference type="InterPro" id="IPR042095">
    <property type="entry name" value="SUMF_sf"/>
</dbReference>
<dbReference type="PANTHER" id="PTHR23150:SF19">
    <property type="entry name" value="FORMYLGLYCINE-GENERATING ENZYME"/>
    <property type="match status" value="1"/>
</dbReference>
<sequence length="510" mass="57629">MTVSPTFAVQLSQLKQTASMSIRVLSQKTAIPEDTLDDWLKGKSRPRNWERVIIVAAALQANYQQANNLLQAIKTSPLELLPWHQIEYFIQPREQQIGTNVHKQTINPILAMVQTWYEAQIQLLQQEVKADSVDHVEAHNPQLAPTTEVKPNPSDPIAIIHTEIHEQTKHQKHINLSLPKKRLLWLFGISSITIMLMGLNLQHAKSNDQSVIDIPSQHNSNLTNSMITIPAGFFIQGSNYADIAYYAQLCIDYGAACTELEFDDEFDQNGQARQVFLNSYRIDKYEVTNAQFAQFVEQTQYITYAERQGESMILEVIETAGSKETLNFSAIKGAFWKQPYGPNSSIDDKADYPVIHIHYEDAVAYCTAKHKRLPTEAEWEKAARGVEGWRFPWGNEWKSGLSNHAIPLRSHILQVRGLQAIGQSPQSISPYGVHDLLGNVSEWTADWYQPSYYQNNPASQNPQGPELGNSHVKRGGSWATPPGYLHNSWRIGTPDQTTDRLGFRCAADVN</sequence>
<dbReference type="PANTHER" id="PTHR23150">
    <property type="entry name" value="SULFATASE MODIFYING FACTOR 1, 2"/>
    <property type="match status" value="1"/>
</dbReference>
<evidence type="ECO:0000256" key="1">
    <source>
        <dbReference type="SAM" id="MobiDB-lite"/>
    </source>
</evidence>
<dbReference type="EMBL" id="CP000875">
    <property type="protein sequence ID" value="ABX04345.1"/>
    <property type="molecule type" value="Genomic_DNA"/>
</dbReference>
<accession>A9B6N6</accession>
<organism evidence="3 4">
    <name type="scientific">Herpetosiphon aurantiacus (strain ATCC 23779 / DSM 785 / 114-95)</name>
    <dbReference type="NCBI Taxonomy" id="316274"/>
    <lineage>
        <taxon>Bacteria</taxon>
        <taxon>Bacillati</taxon>
        <taxon>Chloroflexota</taxon>
        <taxon>Chloroflexia</taxon>
        <taxon>Herpetosiphonales</taxon>
        <taxon>Herpetosiphonaceae</taxon>
        <taxon>Herpetosiphon</taxon>
    </lineage>
</organism>